<name>A0A2G8SUM5_9APHY</name>
<dbReference type="AlphaFoldDB" id="A0A2G8SUM5"/>
<accession>A0A2G8SUM5</accession>
<dbReference type="STRING" id="1077348.A0A2G8SUM5"/>
<protein>
    <submittedName>
        <fullName evidence="1">Uncharacterized protein</fullName>
    </submittedName>
</protein>
<proteinExistence type="predicted"/>
<evidence type="ECO:0000313" key="1">
    <source>
        <dbReference type="EMBL" id="PIL37475.1"/>
    </source>
</evidence>
<dbReference type="OrthoDB" id="3256901at2759"/>
<keyword evidence="2" id="KW-1185">Reference proteome</keyword>
<dbReference type="EMBL" id="AYKW01000001">
    <property type="protein sequence ID" value="PIL37475.1"/>
    <property type="molecule type" value="Genomic_DNA"/>
</dbReference>
<dbReference type="Proteomes" id="UP000230002">
    <property type="component" value="Unassembled WGS sequence"/>
</dbReference>
<organism evidence="1 2">
    <name type="scientific">Ganoderma sinense ZZ0214-1</name>
    <dbReference type="NCBI Taxonomy" id="1077348"/>
    <lineage>
        <taxon>Eukaryota</taxon>
        <taxon>Fungi</taxon>
        <taxon>Dikarya</taxon>
        <taxon>Basidiomycota</taxon>
        <taxon>Agaricomycotina</taxon>
        <taxon>Agaricomycetes</taxon>
        <taxon>Polyporales</taxon>
        <taxon>Polyporaceae</taxon>
        <taxon>Ganoderma</taxon>
    </lineage>
</organism>
<comment type="caution">
    <text evidence="1">The sequence shown here is derived from an EMBL/GenBank/DDBJ whole genome shotgun (WGS) entry which is preliminary data.</text>
</comment>
<evidence type="ECO:0000313" key="2">
    <source>
        <dbReference type="Proteomes" id="UP000230002"/>
    </source>
</evidence>
<sequence length="216" mass="23851">MMRRSYQHCKSQAELSVQYRSPLPRQSEKTEDIQQLAQRVSEREAELQGLVDHSSALTVACAQSLQSITNFASETSLALHDALREESSSAQGHVDVLRLSVINRSEGPVALVPTGTGGLSRGQSFETVLASIQRQATESQETENFLREIETLIASPMNQDRHASLLENYVKEESEVSARIKTLLERKARKTEAGQLLIRDIERLAGEVGIISGAHV</sequence>
<reference evidence="1 2" key="1">
    <citation type="journal article" date="2015" name="Sci. Rep.">
        <title>Chromosome-level genome map provides insights into diverse defense mechanisms in the medicinal fungus Ganoderma sinense.</title>
        <authorList>
            <person name="Zhu Y."/>
            <person name="Xu J."/>
            <person name="Sun C."/>
            <person name="Zhou S."/>
            <person name="Xu H."/>
            <person name="Nelson D.R."/>
            <person name="Qian J."/>
            <person name="Song J."/>
            <person name="Luo H."/>
            <person name="Xiang L."/>
            <person name="Li Y."/>
            <person name="Xu Z."/>
            <person name="Ji A."/>
            <person name="Wang L."/>
            <person name="Lu S."/>
            <person name="Hayward A."/>
            <person name="Sun W."/>
            <person name="Li X."/>
            <person name="Schwartz D.C."/>
            <person name="Wang Y."/>
            <person name="Chen S."/>
        </authorList>
    </citation>
    <scope>NUCLEOTIDE SEQUENCE [LARGE SCALE GENOMIC DNA]</scope>
    <source>
        <strain evidence="1 2">ZZ0214-1</strain>
    </source>
</reference>
<gene>
    <name evidence="1" type="ORF">GSI_01169</name>
</gene>